<proteinExistence type="inferred from homology"/>
<dbReference type="InterPro" id="IPR015500">
    <property type="entry name" value="Peptidase_S8_subtilisin-rel"/>
</dbReference>
<keyword evidence="4 7" id="KW-0378">Hydrolase</keyword>
<evidence type="ECO:0000313" key="13">
    <source>
        <dbReference type="Proteomes" id="UP001202328"/>
    </source>
</evidence>
<feature type="active site" description="Charge relay system" evidence="6 7">
    <location>
        <position position="629"/>
    </location>
</feature>
<dbReference type="InterPro" id="IPR037045">
    <property type="entry name" value="S8pro/Inhibitor_I9_sf"/>
</dbReference>
<dbReference type="SUPFAM" id="SSF52743">
    <property type="entry name" value="Subtilisin-like"/>
    <property type="match status" value="1"/>
</dbReference>
<sequence>MITDSSNLGCVLPGFLSCISFFLFLLSTSSLSCLAVMTGERTDQYQPENKISYRNNTDNYNKLNVYIVYMGSLPPASTSQQQTQARRETSISLREHHLKLLASFLQQSIHYGAAEAEKRLVHSYSHGFSGFAARLTKEEATRAKSSSSSSVVSVFVDPVFQLHTTRSWDFLQLQTDLIINSKNYDQHATASANLHDHHHDSSVKPTATDDLGVDTIIGLLDTGIWPESESFNDKGMGPVPSRWKGVCMQGHDFIASTNCNRKLIGARYYNDSTDDRQLNSPRDTIGHGTHTASTAAGASVAGASYYGLGTGTAKGGSPGSRIAIYQVCTSRGCRGSSIMAAFDDAIGDGVDVLSLSIGASAFMRPDFSSDPIAIGAFHAVQKGITVVCSAGNDGPTSSTIVNTAPWILTVAATTIDRDLESDVILGGIGDAANKVIKGESINFSHLKKSPVYPLIHAGSAKSNSSSQDEARNCNPDSLESKKINGTIVVCEHSDSSYTKKEKMEEVKEKGGIGLVLIDDLERFVAFPYGAFPLTVVSSKESTEILSYINSTKNPVATVLPTVTVTKYKPAPAVAYFSSRGPSLQTSNLLKPDIAAPGVNILAAWIGTNDTSEAPAGQKPSPFNLLSGTSMSCPHVAGIAATIKARNPSWSPSAIRSAIMTTATQTNNEQAMLTTDSGSTATPYDYGAGEVNPSGALQPGLVYETDADDYLLFLCNYGYKVSDIKLISSNVPNGFDCPKNSSKNLVSQLNYPSIAISKLNGKESKNVTRTVTNVGPEDETSYTVTVNSPQEVAVKVVPSKLQFSKSSNKQSYQVIFSPSSSVTRDLFGSITWSNGKYKVRTAFVIATSP</sequence>
<feature type="region of interest" description="Disordered" evidence="8">
    <location>
        <begin position="458"/>
        <end position="478"/>
    </location>
</feature>
<dbReference type="Pfam" id="PF05922">
    <property type="entry name" value="Inhibitor_I9"/>
    <property type="match status" value="1"/>
</dbReference>
<dbReference type="GO" id="GO:0006508">
    <property type="term" value="P:proteolysis"/>
    <property type="evidence" value="ECO:0007669"/>
    <property type="project" value="UniProtKB-KW"/>
</dbReference>
<dbReference type="GO" id="GO:0004252">
    <property type="term" value="F:serine-type endopeptidase activity"/>
    <property type="evidence" value="ECO:0007669"/>
    <property type="project" value="UniProtKB-UniRule"/>
</dbReference>
<dbReference type="InterPro" id="IPR000209">
    <property type="entry name" value="Peptidase_S8/S53_dom"/>
</dbReference>
<keyword evidence="13" id="KW-1185">Reference proteome</keyword>
<dbReference type="Gene3D" id="2.60.40.2310">
    <property type="match status" value="1"/>
</dbReference>
<dbReference type="InterPro" id="IPR036852">
    <property type="entry name" value="Peptidase_S8/S53_dom_sf"/>
</dbReference>
<keyword evidence="3" id="KW-0732">Signal</keyword>
<gene>
    <name evidence="12" type="ORF">MKW98_001102</name>
</gene>
<keyword evidence="2 7" id="KW-0645">Protease</keyword>
<dbReference type="InterPro" id="IPR023828">
    <property type="entry name" value="Peptidase_S8_Ser-AS"/>
</dbReference>
<dbReference type="CDD" id="cd02120">
    <property type="entry name" value="PA_subtilisin_like"/>
    <property type="match status" value="1"/>
</dbReference>
<keyword evidence="5 7" id="KW-0720">Serine protease</keyword>
<evidence type="ECO:0000256" key="7">
    <source>
        <dbReference type="PROSITE-ProRule" id="PRU01240"/>
    </source>
</evidence>
<dbReference type="Gene3D" id="3.40.50.200">
    <property type="entry name" value="Peptidase S8/S53 domain"/>
    <property type="match status" value="1"/>
</dbReference>
<dbReference type="Pfam" id="PF17766">
    <property type="entry name" value="fn3_6"/>
    <property type="match status" value="1"/>
</dbReference>
<protein>
    <submittedName>
        <fullName evidence="12">Uncharacterized protein</fullName>
    </submittedName>
</protein>
<dbReference type="InterPro" id="IPR010259">
    <property type="entry name" value="S8pro/Inhibitor_I9"/>
</dbReference>
<dbReference type="PANTHER" id="PTHR10795">
    <property type="entry name" value="PROPROTEIN CONVERTASE SUBTILISIN/KEXIN"/>
    <property type="match status" value="1"/>
</dbReference>
<dbReference type="CDD" id="cd04852">
    <property type="entry name" value="Peptidases_S8_3"/>
    <property type="match status" value="1"/>
</dbReference>
<evidence type="ECO:0000256" key="3">
    <source>
        <dbReference type="ARBA" id="ARBA00022729"/>
    </source>
</evidence>
<evidence type="ECO:0000256" key="8">
    <source>
        <dbReference type="SAM" id="MobiDB-lite"/>
    </source>
</evidence>
<feature type="domain" description="Inhibitor I9" evidence="10">
    <location>
        <begin position="65"/>
        <end position="163"/>
    </location>
</feature>
<organism evidence="12 13">
    <name type="scientific">Papaver atlanticum</name>
    <dbReference type="NCBI Taxonomy" id="357466"/>
    <lineage>
        <taxon>Eukaryota</taxon>
        <taxon>Viridiplantae</taxon>
        <taxon>Streptophyta</taxon>
        <taxon>Embryophyta</taxon>
        <taxon>Tracheophyta</taxon>
        <taxon>Spermatophyta</taxon>
        <taxon>Magnoliopsida</taxon>
        <taxon>Ranunculales</taxon>
        <taxon>Papaveraceae</taxon>
        <taxon>Papaveroideae</taxon>
        <taxon>Papaver</taxon>
    </lineage>
</organism>
<dbReference type="InterPro" id="IPR034197">
    <property type="entry name" value="Peptidases_S8_3"/>
</dbReference>
<evidence type="ECO:0000259" key="11">
    <source>
        <dbReference type="Pfam" id="PF17766"/>
    </source>
</evidence>
<feature type="domain" description="Subtilisin-like protease fibronectin type-III" evidence="11">
    <location>
        <begin position="747"/>
        <end position="844"/>
    </location>
</feature>
<evidence type="ECO:0000259" key="9">
    <source>
        <dbReference type="Pfam" id="PF00082"/>
    </source>
</evidence>
<feature type="active site" description="Charge relay system" evidence="6 7">
    <location>
        <position position="287"/>
    </location>
</feature>
<dbReference type="Gene3D" id="3.50.30.30">
    <property type="match status" value="1"/>
</dbReference>
<dbReference type="FunFam" id="3.40.50.200:FF:000006">
    <property type="entry name" value="Subtilisin-like protease SBT1.5"/>
    <property type="match status" value="1"/>
</dbReference>
<dbReference type="InterPro" id="IPR045051">
    <property type="entry name" value="SBT"/>
</dbReference>
<evidence type="ECO:0000256" key="5">
    <source>
        <dbReference type="ARBA" id="ARBA00022825"/>
    </source>
</evidence>
<dbReference type="AlphaFoldDB" id="A0AAD4SSS1"/>
<evidence type="ECO:0000256" key="6">
    <source>
        <dbReference type="PIRSR" id="PIRSR615500-1"/>
    </source>
</evidence>
<evidence type="ECO:0000313" key="12">
    <source>
        <dbReference type="EMBL" id="KAI3919846.1"/>
    </source>
</evidence>
<evidence type="ECO:0000256" key="4">
    <source>
        <dbReference type="ARBA" id="ARBA00022801"/>
    </source>
</evidence>
<reference evidence="12" key="1">
    <citation type="submission" date="2022-04" db="EMBL/GenBank/DDBJ databases">
        <title>A functionally conserved STORR gene fusion in Papaver species that diverged 16.8 million years ago.</title>
        <authorList>
            <person name="Catania T."/>
        </authorList>
    </citation>
    <scope>NUCLEOTIDE SEQUENCE</scope>
    <source>
        <strain evidence="12">S-188037</strain>
    </source>
</reference>
<dbReference type="Gene3D" id="3.30.70.80">
    <property type="entry name" value="Peptidase S8 propeptide/proteinase inhibitor I9"/>
    <property type="match status" value="1"/>
</dbReference>
<comment type="similarity">
    <text evidence="1 7">Belongs to the peptidase S8 family.</text>
</comment>
<name>A0AAD4SSS1_9MAGN</name>
<dbReference type="Pfam" id="PF00082">
    <property type="entry name" value="Peptidase_S8"/>
    <property type="match status" value="1"/>
</dbReference>
<feature type="domain" description="Peptidase S8/S53" evidence="9">
    <location>
        <begin position="214"/>
        <end position="688"/>
    </location>
</feature>
<feature type="active site" description="Charge relay system" evidence="6 7">
    <location>
        <position position="221"/>
    </location>
</feature>
<dbReference type="EMBL" id="JAJJMB010008870">
    <property type="protein sequence ID" value="KAI3919846.1"/>
    <property type="molecule type" value="Genomic_DNA"/>
</dbReference>
<evidence type="ECO:0000259" key="10">
    <source>
        <dbReference type="Pfam" id="PF05922"/>
    </source>
</evidence>
<dbReference type="InterPro" id="IPR041469">
    <property type="entry name" value="Subtilisin-like_FN3"/>
</dbReference>
<dbReference type="PRINTS" id="PR00723">
    <property type="entry name" value="SUBTILISIN"/>
</dbReference>
<evidence type="ECO:0000256" key="1">
    <source>
        <dbReference type="ARBA" id="ARBA00011073"/>
    </source>
</evidence>
<comment type="caution">
    <text evidence="12">The sequence shown here is derived from an EMBL/GenBank/DDBJ whole genome shotgun (WGS) entry which is preliminary data.</text>
</comment>
<evidence type="ECO:0000256" key="2">
    <source>
        <dbReference type="ARBA" id="ARBA00022670"/>
    </source>
</evidence>
<accession>A0AAD4SSS1</accession>
<dbReference type="PROSITE" id="PS00138">
    <property type="entry name" value="SUBTILASE_SER"/>
    <property type="match status" value="1"/>
</dbReference>
<dbReference type="PROSITE" id="PS51892">
    <property type="entry name" value="SUBTILASE"/>
    <property type="match status" value="1"/>
</dbReference>
<dbReference type="Proteomes" id="UP001202328">
    <property type="component" value="Unassembled WGS sequence"/>
</dbReference>